<dbReference type="KEGG" id="bvq:FHE72_04560"/>
<dbReference type="SMART" id="SM00507">
    <property type="entry name" value="HNHc"/>
    <property type="match status" value="1"/>
</dbReference>
<evidence type="ECO:0000259" key="1">
    <source>
        <dbReference type="SMART" id="SM00507"/>
    </source>
</evidence>
<keyword evidence="2" id="KW-0540">Nuclease</keyword>
<sequence length="333" mass="39060">MSHKLKVGELREIYLTDEEIWRGFTIILSRKSVKSSTYKYALIKALIENLYQIDEDFKVTYDQLAYTFTKVYWNLIIHHNLINQNSGKTARVVSIIKEEQSKHSIPSEMIFDKIPDSLQLKLVSKIKATMKINVFGALYGDTRGQFYAFDHKTELLRFNPAVHAFMLNYQRLITNLTNYHMAAMIEQLNNVPSINYLLGKVESIAKRASLRPFEDILLSHFSAQCFYCNKALTGQKRKTHVDHFIPWSFVQSDHLWNLVLACNKCNSSKSDKLPDREYLESIIIRNKELLVYDKNQRLMKQMLNYKPQKMIMLYEYSFKNGINSGWTPSINYH</sequence>
<evidence type="ECO:0000313" key="2">
    <source>
        <dbReference type="EMBL" id="QHE60393.1"/>
    </source>
</evidence>
<dbReference type="RefSeq" id="WP_159361370.1">
    <property type="nucleotide sequence ID" value="NZ_CP047394.1"/>
</dbReference>
<gene>
    <name evidence="2" type="ORF">FHE72_04560</name>
</gene>
<protein>
    <submittedName>
        <fullName evidence="2">HNH endonuclease</fullName>
    </submittedName>
</protein>
<name>A0A6I6UNW8_9BACI</name>
<dbReference type="AlphaFoldDB" id="A0A6I6UNW8"/>
<reference evidence="2 3" key="1">
    <citation type="submission" date="2019-06" db="EMBL/GenBank/DDBJ databases">
        <title>An operon consisting of a P-type ATPase gene and a transcriptional regular gene given the different cadmium resistance in Bacillus vietamensis 151-6 and Bacillus marisflavi 151-25.</title>
        <authorList>
            <person name="Yu X."/>
        </authorList>
    </citation>
    <scope>NUCLEOTIDE SEQUENCE [LARGE SCALE GENOMIC DNA]</scope>
    <source>
        <strain evidence="2 3">151-6</strain>
    </source>
</reference>
<dbReference type="GO" id="GO:0004519">
    <property type="term" value="F:endonuclease activity"/>
    <property type="evidence" value="ECO:0007669"/>
    <property type="project" value="UniProtKB-KW"/>
</dbReference>
<dbReference type="Gene3D" id="1.10.30.50">
    <property type="match status" value="1"/>
</dbReference>
<evidence type="ECO:0000313" key="3">
    <source>
        <dbReference type="Proteomes" id="UP000465062"/>
    </source>
</evidence>
<dbReference type="Pfam" id="PF13395">
    <property type="entry name" value="HNH_4"/>
    <property type="match status" value="1"/>
</dbReference>
<proteinExistence type="predicted"/>
<dbReference type="CDD" id="cd00085">
    <property type="entry name" value="HNHc"/>
    <property type="match status" value="1"/>
</dbReference>
<dbReference type="EMBL" id="CP047394">
    <property type="protein sequence ID" value="QHE60393.1"/>
    <property type="molecule type" value="Genomic_DNA"/>
</dbReference>
<feature type="domain" description="HNH nuclease" evidence="1">
    <location>
        <begin position="213"/>
        <end position="267"/>
    </location>
</feature>
<dbReference type="InterPro" id="IPR003615">
    <property type="entry name" value="HNH_nuc"/>
</dbReference>
<keyword evidence="2" id="KW-0378">Hydrolase</keyword>
<dbReference type="Proteomes" id="UP000465062">
    <property type="component" value="Chromosome"/>
</dbReference>
<accession>A0A6I6UNW8</accession>
<organism evidence="2 3">
    <name type="scientific">Rossellomorea vietnamensis</name>
    <dbReference type="NCBI Taxonomy" id="218284"/>
    <lineage>
        <taxon>Bacteria</taxon>
        <taxon>Bacillati</taxon>
        <taxon>Bacillota</taxon>
        <taxon>Bacilli</taxon>
        <taxon>Bacillales</taxon>
        <taxon>Bacillaceae</taxon>
        <taxon>Rossellomorea</taxon>
    </lineage>
</organism>
<keyword evidence="2" id="KW-0255">Endonuclease</keyword>